<protein>
    <recommendedName>
        <fullName evidence="2">YqbQ/XkdQ domain-containing protein</fullName>
    </recommendedName>
</protein>
<dbReference type="SUPFAM" id="SSF69279">
    <property type="entry name" value="Phage tail proteins"/>
    <property type="match status" value="1"/>
</dbReference>
<feature type="compositionally biased region" description="Basic and acidic residues" evidence="1">
    <location>
        <begin position="8"/>
        <end position="23"/>
    </location>
</feature>
<evidence type="ECO:0000259" key="2">
    <source>
        <dbReference type="Pfam" id="PF24032"/>
    </source>
</evidence>
<dbReference type="AlphaFoldDB" id="A0A2S0M4K3"/>
<proteinExistence type="predicted"/>
<name>A0A2S0M4K3_MEGEL</name>
<feature type="domain" description="YqbQ/XkdQ" evidence="2">
    <location>
        <begin position="42"/>
        <end position="344"/>
    </location>
</feature>
<evidence type="ECO:0000313" key="4">
    <source>
        <dbReference type="Proteomes" id="UP000238358"/>
    </source>
</evidence>
<dbReference type="Gene3D" id="3.90.1720.10">
    <property type="entry name" value="endopeptidase domain like (from Nostoc punctiforme)"/>
    <property type="match status" value="1"/>
</dbReference>
<reference evidence="3 4" key="1">
    <citation type="journal article" date="2018" name="Genome Announc.">
        <title>Complete genomes of two Megasphaera elsdenii strains, NCIMB 702410 and ATCC 25940.</title>
        <authorList>
            <person name="Hatmaker E.A."/>
            <person name="O'Dell K."/>
            <person name="Riley L.A."/>
            <person name="Klingeman D.M."/>
            <person name="Guss A.M."/>
        </authorList>
    </citation>
    <scope>NUCLEOTIDE SEQUENCE [LARGE SCALE GENOMIC DNA]</scope>
    <source>
        <strain evidence="3 4">NCIMB702410</strain>
    </source>
</reference>
<dbReference type="InterPro" id="IPR056937">
    <property type="entry name" value="YqbQ/XkdQ"/>
</dbReference>
<accession>A0A2S0M4K3</accession>
<feature type="region of interest" description="Disordered" evidence="1">
    <location>
        <begin position="1"/>
        <end position="28"/>
    </location>
</feature>
<dbReference type="EMBL" id="CP027569">
    <property type="protein sequence ID" value="AVO26371.1"/>
    <property type="molecule type" value="Genomic_DNA"/>
</dbReference>
<dbReference type="Proteomes" id="UP000238358">
    <property type="component" value="Chromosome"/>
</dbReference>
<organism evidence="3 4">
    <name type="scientific">Megasphaera elsdenii</name>
    <dbReference type="NCBI Taxonomy" id="907"/>
    <lineage>
        <taxon>Bacteria</taxon>
        <taxon>Bacillati</taxon>
        <taxon>Bacillota</taxon>
        <taxon>Negativicutes</taxon>
        <taxon>Veillonellales</taxon>
        <taxon>Veillonellaceae</taxon>
        <taxon>Megasphaera</taxon>
    </lineage>
</organism>
<sequence length="516" mass="57008">MYYSDPPMTEKEKQALEEKKKNGESYTEPATMKDITPYVIDVEWNGDIDQAARKLSFKLAYNTAVKDVNFPALILKMGGFIYAYYEDDTQPQVMFFSGRIFFEKRNTSGFTFEYVAYDDLIYLAKSKIQLNFQNVTITDAIKTICSEIGIEVSESIPSLPTVINYLADGKSCTEMFKIFNEKSKADTTNGSIEFTVLCIEDKITAVKKGELIADYTATDGVNIEHTEHSQSIEDMVNRIKAVDDVGNICQVFTINDDVTHYGMIQDIYKMQPAKQGESVDNVKAAKAMLKRLKEDSSLEGIGNIQCITGYGITIQEEQLKGNFFIKSDDHKFQNNVHTMSLTLEYMPETKEEPEIEQQDLAAPVFKSASQGRKKTYNTATGGGDLNISAGMQAGWNAWGYQTMDNGTEGCCEAATKVGSYYSPFLAGECNNGVVSVPTLVGDANAAGVPVIDFDASQLEEGDCIVYYTSEGADGHVTIYDGNGGYIGNSSSQNMVVHSGDYSDCGTPMRIIKTSHY</sequence>
<dbReference type="Pfam" id="PF24032">
    <property type="entry name" value="YQBQ"/>
    <property type="match status" value="1"/>
</dbReference>
<evidence type="ECO:0000313" key="3">
    <source>
        <dbReference type="EMBL" id="AVO26371.1"/>
    </source>
</evidence>
<gene>
    <name evidence="3" type="ORF">C6Y28_01315</name>
</gene>
<evidence type="ECO:0000256" key="1">
    <source>
        <dbReference type="SAM" id="MobiDB-lite"/>
    </source>
</evidence>